<name>A0ACA9LAH0_9GLOM</name>
<proteinExistence type="predicted"/>
<gene>
    <name evidence="1" type="ORF">ACOLOM_LOCUS3364</name>
</gene>
<keyword evidence="2" id="KW-1185">Reference proteome</keyword>
<organism evidence="1 2">
    <name type="scientific">Acaulospora colombiana</name>
    <dbReference type="NCBI Taxonomy" id="27376"/>
    <lineage>
        <taxon>Eukaryota</taxon>
        <taxon>Fungi</taxon>
        <taxon>Fungi incertae sedis</taxon>
        <taxon>Mucoromycota</taxon>
        <taxon>Glomeromycotina</taxon>
        <taxon>Glomeromycetes</taxon>
        <taxon>Diversisporales</taxon>
        <taxon>Acaulosporaceae</taxon>
        <taxon>Acaulospora</taxon>
    </lineage>
</organism>
<dbReference type="EMBL" id="CAJVPT010004954">
    <property type="protein sequence ID" value="CAG8514381.1"/>
    <property type="molecule type" value="Genomic_DNA"/>
</dbReference>
<evidence type="ECO:0000313" key="2">
    <source>
        <dbReference type="Proteomes" id="UP000789525"/>
    </source>
</evidence>
<protein>
    <submittedName>
        <fullName evidence="1">11061_t:CDS:1</fullName>
    </submittedName>
</protein>
<sequence length="475" mass="54338">MTASAGRTDGEAIERTWSTHNHLSGSTSKMTPGFRLDTLELHFSDWNIQKTRKMGVSLHNDLLKAREQVEIHTAEYKELCDGLPPKSTDKWILEEKNFDISQGEQNIYKAMAEKAPSKSMVLSSLKELENPMSNAADSEDPSTTVAWVNEGLEIEENQLRDHVLLARARTSLWERILNWHEQSPLESGDIELNKEEPEFPENQPITLPSSLPHIARPRDLADLELQLREGQANDALRTIRGYLSQKLVLTRARKDNRSQHSGRLLNDAAEKFKAPMNLAVSQYRRAYDAMIQLGMRQENPVYRPLLDSDITTSKVFDVKRSVGRGYEKLSWIWSNSGAMASGSFTDSWLEEVNRDRWIEEAELLEIELNRTRQYFGFLSQRWESFGQRRLDGWAAYGKRMAAMYRVLANDVHKLMLTGLWRFTRHSIKLHDAQCPADTLVSIYYVQATDIGDVCLVFAAVKETILQNAFPDTGFC</sequence>
<dbReference type="Proteomes" id="UP000789525">
    <property type="component" value="Unassembled WGS sequence"/>
</dbReference>
<accession>A0ACA9LAH0</accession>
<comment type="caution">
    <text evidence="1">The sequence shown here is derived from an EMBL/GenBank/DDBJ whole genome shotgun (WGS) entry which is preliminary data.</text>
</comment>
<evidence type="ECO:0000313" key="1">
    <source>
        <dbReference type="EMBL" id="CAG8514381.1"/>
    </source>
</evidence>
<reference evidence="1" key="1">
    <citation type="submission" date="2021-06" db="EMBL/GenBank/DDBJ databases">
        <authorList>
            <person name="Kallberg Y."/>
            <person name="Tangrot J."/>
            <person name="Rosling A."/>
        </authorList>
    </citation>
    <scope>NUCLEOTIDE SEQUENCE</scope>
    <source>
        <strain evidence="1">CL356</strain>
    </source>
</reference>